<dbReference type="InterPro" id="IPR044074">
    <property type="entry name" value="PurU_ACT"/>
</dbReference>
<dbReference type="InterPro" id="IPR036477">
    <property type="entry name" value="Formyl_transf_N_sf"/>
</dbReference>
<dbReference type="SUPFAM" id="SSF55021">
    <property type="entry name" value="ACT-like"/>
    <property type="match status" value="1"/>
</dbReference>
<dbReference type="EMBL" id="CAESGF010000041">
    <property type="protein sequence ID" value="CAB4365694.1"/>
    <property type="molecule type" value="Genomic_DNA"/>
</dbReference>
<dbReference type="EMBL" id="CAFAAV010000228">
    <property type="protein sequence ID" value="CAB4833557.1"/>
    <property type="molecule type" value="Genomic_DNA"/>
</dbReference>
<evidence type="ECO:0000259" key="3">
    <source>
        <dbReference type="PROSITE" id="PS51671"/>
    </source>
</evidence>
<dbReference type="HAMAP" id="MF_01927">
    <property type="entry name" value="PurU"/>
    <property type="match status" value="1"/>
</dbReference>
<sequence>MPRYVMTVRCADRPGIVHSFAAALLEASGNILDNAQYGDPLTEQFCMRTRFESPLDDVDQVRALLQPVVDRLGATFTLRNEDAHQRALIMVSKFDHCLLDLLYRWQAGELPIEIPLVVSNHPDCAQLCERYGVPYVHLPVTKDTKAEQEAALRALVAEHRIDFVVLARYMQVLSEDFCRDFSGRIINIHHSFLPGFKGARPYQQAYERGVKMIGATAHHVTADLDEGPIIEQGVVQVDHSMDANTLSIMGRDVERQVLSRAVRLQAEDRIFLIGHRVVVFH</sequence>
<proteinExistence type="inferred from homology"/>
<dbReference type="CDD" id="cd04875">
    <property type="entry name" value="ACT_F4HF-DF"/>
    <property type="match status" value="1"/>
</dbReference>
<organism evidence="4">
    <name type="scientific">freshwater metagenome</name>
    <dbReference type="NCBI Taxonomy" id="449393"/>
    <lineage>
        <taxon>unclassified sequences</taxon>
        <taxon>metagenomes</taxon>
        <taxon>ecological metagenomes</taxon>
    </lineage>
</organism>
<dbReference type="EMBL" id="CAEZYF010000042">
    <property type="protein sequence ID" value="CAB4750641.1"/>
    <property type="molecule type" value="Genomic_DNA"/>
</dbReference>
<dbReference type="AlphaFoldDB" id="A0A6J6ABW3"/>
<dbReference type="PANTHER" id="PTHR42706:SF1">
    <property type="entry name" value="FORMYLTETRAHYDROFOLATE DEFORMYLASE 2, MITOCHONDRIAL"/>
    <property type="match status" value="1"/>
</dbReference>
<gene>
    <name evidence="5" type="ORF">UFOPK2656_03520</name>
    <name evidence="6" type="ORF">UFOPK3099_02365</name>
    <name evidence="7" type="ORF">UFOPK3267_00895</name>
    <name evidence="8" type="ORF">UFOPK3651_01643</name>
    <name evidence="9" type="ORF">UFOPK3931_02303</name>
    <name evidence="4" type="ORF">UFOPK4189_03436</name>
</gene>
<dbReference type="PIRSF" id="PIRSF036480">
    <property type="entry name" value="FormyFH4_hydr"/>
    <property type="match status" value="1"/>
</dbReference>
<dbReference type="GO" id="GO:0006730">
    <property type="term" value="P:one-carbon metabolic process"/>
    <property type="evidence" value="ECO:0007669"/>
    <property type="project" value="UniProtKB-KW"/>
</dbReference>
<dbReference type="EMBL" id="CAFBOL010000076">
    <property type="protein sequence ID" value="CAB5003212.1"/>
    <property type="molecule type" value="Genomic_DNA"/>
</dbReference>
<dbReference type="GO" id="GO:0006189">
    <property type="term" value="P:'de novo' IMP biosynthetic process"/>
    <property type="evidence" value="ECO:0007669"/>
    <property type="project" value="InterPro"/>
</dbReference>
<dbReference type="PRINTS" id="PR01575">
    <property type="entry name" value="FFH4HYDRLASE"/>
</dbReference>
<evidence type="ECO:0000313" key="4">
    <source>
        <dbReference type="EMBL" id="CAB4365694.1"/>
    </source>
</evidence>
<feature type="domain" description="ACT" evidence="3">
    <location>
        <begin position="5"/>
        <end position="79"/>
    </location>
</feature>
<dbReference type="CDD" id="cd08648">
    <property type="entry name" value="FMT_core_Formyl-FH4-Hydrolase_C"/>
    <property type="match status" value="1"/>
</dbReference>
<dbReference type="NCBIfam" id="TIGR00655">
    <property type="entry name" value="PurU"/>
    <property type="match status" value="1"/>
</dbReference>
<keyword evidence="2" id="KW-0378">Hydrolase</keyword>
<dbReference type="InterPro" id="IPR004810">
    <property type="entry name" value="PurU"/>
</dbReference>
<evidence type="ECO:0000256" key="2">
    <source>
        <dbReference type="ARBA" id="ARBA00022801"/>
    </source>
</evidence>
<dbReference type="Pfam" id="PF00551">
    <property type="entry name" value="Formyl_trans_N"/>
    <property type="match status" value="1"/>
</dbReference>
<dbReference type="Gene3D" id="3.40.50.170">
    <property type="entry name" value="Formyl transferase, N-terminal domain"/>
    <property type="match status" value="1"/>
</dbReference>
<dbReference type="EMBL" id="CAFBMT010000008">
    <property type="protein sequence ID" value="CAB4933588.1"/>
    <property type="molecule type" value="Genomic_DNA"/>
</dbReference>
<name>A0A6J6ABW3_9ZZZZ</name>
<evidence type="ECO:0000313" key="7">
    <source>
        <dbReference type="EMBL" id="CAB4849320.1"/>
    </source>
</evidence>
<dbReference type="EMBL" id="CAFBIY010000036">
    <property type="protein sequence ID" value="CAB4849320.1"/>
    <property type="molecule type" value="Genomic_DNA"/>
</dbReference>
<dbReference type="GO" id="GO:0008864">
    <property type="term" value="F:formyltetrahydrofolate deformylase activity"/>
    <property type="evidence" value="ECO:0007669"/>
    <property type="project" value="InterPro"/>
</dbReference>
<accession>A0A6J6ABW3</accession>
<evidence type="ECO:0000256" key="1">
    <source>
        <dbReference type="ARBA" id="ARBA00022563"/>
    </source>
</evidence>
<evidence type="ECO:0000313" key="8">
    <source>
        <dbReference type="EMBL" id="CAB4933588.1"/>
    </source>
</evidence>
<dbReference type="PANTHER" id="PTHR42706">
    <property type="entry name" value="FORMYLTETRAHYDROFOLATE DEFORMYLASE"/>
    <property type="match status" value="1"/>
</dbReference>
<keyword evidence="1" id="KW-0554">One-carbon metabolism</keyword>
<dbReference type="InterPro" id="IPR002376">
    <property type="entry name" value="Formyl_transf_N"/>
</dbReference>
<protein>
    <submittedName>
        <fullName evidence="4">Unannotated protein</fullName>
    </submittedName>
</protein>
<evidence type="ECO:0000313" key="9">
    <source>
        <dbReference type="EMBL" id="CAB5003212.1"/>
    </source>
</evidence>
<dbReference type="InterPro" id="IPR002912">
    <property type="entry name" value="ACT_dom"/>
</dbReference>
<evidence type="ECO:0000313" key="5">
    <source>
        <dbReference type="EMBL" id="CAB4750641.1"/>
    </source>
</evidence>
<dbReference type="PROSITE" id="PS51671">
    <property type="entry name" value="ACT"/>
    <property type="match status" value="1"/>
</dbReference>
<dbReference type="InterPro" id="IPR041729">
    <property type="entry name" value="Formyl-FH4-Hydrolase_C"/>
</dbReference>
<dbReference type="Gene3D" id="3.30.70.260">
    <property type="match status" value="1"/>
</dbReference>
<dbReference type="InterPro" id="IPR045865">
    <property type="entry name" value="ACT-like_dom_sf"/>
</dbReference>
<reference evidence="4" key="1">
    <citation type="submission" date="2020-05" db="EMBL/GenBank/DDBJ databases">
        <authorList>
            <person name="Chiriac C."/>
            <person name="Salcher M."/>
            <person name="Ghai R."/>
            <person name="Kavagutti S V."/>
        </authorList>
    </citation>
    <scope>NUCLEOTIDE SEQUENCE</scope>
</reference>
<evidence type="ECO:0000313" key="6">
    <source>
        <dbReference type="EMBL" id="CAB4833557.1"/>
    </source>
</evidence>
<dbReference type="SUPFAM" id="SSF53328">
    <property type="entry name" value="Formyltransferase"/>
    <property type="match status" value="1"/>
</dbReference>
<dbReference type="NCBIfam" id="NF004684">
    <property type="entry name" value="PRK06027.1"/>
    <property type="match status" value="1"/>
</dbReference>